<sequence>MKTMNDIKSTYQSLGAIHTLDKALKKTKGYSILDVLIVKMAYDSNEFIKKTEIEKKLTVSPAMTQKSTKQLRKDGYIIKDRDIDDESIIIIGMTNEMRKKAESLFKEVEAVQQEILNGNNPAKKEDKSQEESNNESKHDDNSHNKEHNKEKGNNPALNKKHK</sequence>
<dbReference type="InterPro" id="IPR036388">
    <property type="entry name" value="WH-like_DNA-bd_sf"/>
</dbReference>
<reference evidence="6 7" key="1">
    <citation type="submission" date="2020-04" db="EMBL/GenBank/DDBJ databases">
        <title>The Epidemiology and Molecular Characteristics of Linezolid-Resistant Staphylococcus capitis in Huashan Hospital, Shanghai.</title>
        <authorList>
            <person name="Ding L."/>
            <person name="Li P."/>
            <person name="Yang Y."/>
            <person name="Lin D."/>
            <person name="Xu X."/>
        </authorList>
    </citation>
    <scope>NUCLEOTIDE SEQUENCE [LARGE SCALE GENOMIC DNA]</scope>
    <source>
        <strain evidence="6 7">17-84</strain>
    </source>
</reference>
<dbReference type="InterPro" id="IPR055166">
    <property type="entry name" value="Transc_reg_Sar_Rot_HTH"/>
</dbReference>
<organism evidence="6 7">
    <name type="scientific">Staphylococcus capitis</name>
    <dbReference type="NCBI Taxonomy" id="29388"/>
    <lineage>
        <taxon>Bacteria</taxon>
        <taxon>Bacillati</taxon>
        <taxon>Bacillota</taxon>
        <taxon>Bacilli</taxon>
        <taxon>Bacillales</taxon>
        <taxon>Staphylococcaceae</taxon>
        <taxon>Staphylococcus</taxon>
    </lineage>
</organism>
<evidence type="ECO:0000256" key="4">
    <source>
        <dbReference type="SAM" id="MobiDB-lite"/>
    </source>
</evidence>
<comment type="caution">
    <text evidence="6">The sequence shown here is derived from an EMBL/GenBank/DDBJ whole genome shotgun (WGS) entry which is preliminary data.</text>
</comment>
<evidence type="ECO:0000256" key="1">
    <source>
        <dbReference type="ARBA" id="ARBA00023015"/>
    </source>
</evidence>
<dbReference type="Pfam" id="PF22381">
    <property type="entry name" value="Staph_reg_Sar_Rot"/>
    <property type="match status" value="1"/>
</dbReference>
<feature type="domain" description="HTH marR-type" evidence="5">
    <location>
        <begin position="23"/>
        <end position="124"/>
    </location>
</feature>
<dbReference type="InterPro" id="IPR000835">
    <property type="entry name" value="HTH_MarR-typ"/>
</dbReference>
<dbReference type="Proteomes" id="UP000538955">
    <property type="component" value="Unassembled WGS sequence"/>
</dbReference>
<keyword evidence="3" id="KW-0804">Transcription</keyword>
<feature type="region of interest" description="Disordered" evidence="4">
    <location>
        <begin position="112"/>
        <end position="162"/>
    </location>
</feature>
<name>A0ABX1SRK0_STACP</name>
<dbReference type="SUPFAM" id="SSF46785">
    <property type="entry name" value="Winged helix' DNA-binding domain"/>
    <property type="match status" value="1"/>
</dbReference>
<keyword evidence="2" id="KW-0238">DNA-binding</keyword>
<protein>
    <recommendedName>
        <fullName evidence="5">HTH marR-type domain-containing protein</fullName>
    </recommendedName>
</protein>
<keyword evidence="7" id="KW-1185">Reference proteome</keyword>
<gene>
    <name evidence="6" type="ORF">HHM24_04425</name>
</gene>
<evidence type="ECO:0000313" key="6">
    <source>
        <dbReference type="EMBL" id="NMK53998.1"/>
    </source>
</evidence>
<proteinExistence type="predicted"/>
<keyword evidence="1" id="KW-0805">Transcription regulation</keyword>
<dbReference type="EMBL" id="JABBMI010000055">
    <property type="protein sequence ID" value="NMK53998.1"/>
    <property type="molecule type" value="Genomic_DNA"/>
</dbReference>
<dbReference type="InterPro" id="IPR036390">
    <property type="entry name" value="WH_DNA-bd_sf"/>
</dbReference>
<evidence type="ECO:0000256" key="2">
    <source>
        <dbReference type="ARBA" id="ARBA00023125"/>
    </source>
</evidence>
<evidence type="ECO:0000256" key="3">
    <source>
        <dbReference type="ARBA" id="ARBA00023163"/>
    </source>
</evidence>
<evidence type="ECO:0000259" key="5">
    <source>
        <dbReference type="SMART" id="SM00347"/>
    </source>
</evidence>
<accession>A0ABX1SRK0</accession>
<dbReference type="Gene3D" id="1.10.10.10">
    <property type="entry name" value="Winged helix-like DNA-binding domain superfamily/Winged helix DNA-binding domain"/>
    <property type="match status" value="1"/>
</dbReference>
<evidence type="ECO:0000313" key="7">
    <source>
        <dbReference type="Proteomes" id="UP000538955"/>
    </source>
</evidence>
<dbReference type="RefSeq" id="WP_168992960.1">
    <property type="nucleotide sequence ID" value="NZ_JABBMI010000055.1"/>
</dbReference>
<dbReference type="SMART" id="SM00347">
    <property type="entry name" value="HTH_MARR"/>
    <property type="match status" value="1"/>
</dbReference>
<feature type="compositionally biased region" description="Basic and acidic residues" evidence="4">
    <location>
        <begin position="122"/>
        <end position="152"/>
    </location>
</feature>